<protein>
    <recommendedName>
        <fullName evidence="3">Lipoprotein</fullName>
    </recommendedName>
</protein>
<sequence>MWNRIAVLCVVAAGISACKKSDAEPSPNNPVTVTYAQTVCADPWAVSSTSANTDEGFQQVVQQYVGQKGVKLYSIKISNTAVQTSTCRTCTCPTGRMLEAKVEATDVAALKQMGFKQP</sequence>
<proteinExistence type="predicted"/>
<gene>
    <name evidence="1" type="ORF">EU557_06975</name>
</gene>
<evidence type="ECO:0008006" key="3">
    <source>
        <dbReference type="Google" id="ProtNLM"/>
    </source>
</evidence>
<dbReference type="EMBL" id="SRKZ01000002">
    <property type="protein sequence ID" value="TGD81303.1"/>
    <property type="molecule type" value="Genomic_DNA"/>
</dbReference>
<evidence type="ECO:0000313" key="2">
    <source>
        <dbReference type="Proteomes" id="UP000298284"/>
    </source>
</evidence>
<evidence type="ECO:0000313" key="1">
    <source>
        <dbReference type="EMBL" id="TGD81303.1"/>
    </source>
</evidence>
<keyword evidence="2" id="KW-1185">Reference proteome</keyword>
<comment type="caution">
    <text evidence="1">The sequence shown here is derived from an EMBL/GenBank/DDBJ whole genome shotgun (WGS) entry which is preliminary data.</text>
</comment>
<dbReference type="PROSITE" id="PS51257">
    <property type="entry name" value="PROKAR_LIPOPROTEIN"/>
    <property type="match status" value="1"/>
</dbReference>
<dbReference type="OrthoDB" id="1447715at2"/>
<reference evidence="1 2" key="1">
    <citation type="submission" date="2019-04" db="EMBL/GenBank/DDBJ databases">
        <authorList>
            <person name="Feng G."/>
            <person name="Zhang J."/>
            <person name="Zhu H."/>
        </authorList>
    </citation>
    <scope>NUCLEOTIDE SEQUENCE [LARGE SCALE GENOMIC DNA]</scope>
    <source>
        <strain evidence="1 2">JCM 19491</strain>
    </source>
</reference>
<dbReference type="Proteomes" id="UP000298284">
    <property type="component" value="Unassembled WGS sequence"/>
</dbReference>
<organism evidence="1 2">
    <name type="scientific">Hymenobacter wooponensis</name>
    <dbReference type="NCBI Taxonomy" id="1525360"/>
    <lineage>
        <taxon>Bacteria</taxon>
        <taxon>Pseudomonadati</taxon>
        <taxon>Bacteroidota</taxon>
        <taxon>Cytophagia</taxon>
        <taxon>Cytophagales</taxon>
        <taxon>Hymenobacteraceae</taxon>
        <taxon>Hymenobacter</taxon>
    </lineage>
</organism>
<dbReference type="RefSeq" id="WP_135529710.1">
    <property type="nucleotide sequence ID" value="NZ_SRKZ01000002.1"/>
</dbReference>
<dbReference type="AlphaFoldDB" id="A0A4Z0MNE6"/>
<name>A0A4Z0MNE6_9BACT</name>
<accession>A0A4Z0MNE6</accession>